<dbReference type="GO" id="GO:0005524">
    <property type="term" value="F:ATP binding"/>
    <property type="evidence" value="ECO:0007669"/>
    <property type="project" value="UniProtKB-KW"/>
</dbReference>
<dbReference type="GO" id="GO:0002949">
    <property type="term" value="P:tRNA threonylcarbamoyladenosine modification"/>
    <property type="evidence" value="ECO:0007669"/>
    <property type="project" value="InterPro"/>
</dbReference>
<evidence type="ECO:0000256" key="2">
    <source>
        <dbReference type="ARBA" id="ARBA00007599"/>
    </source>
</evidence>
<dbReference type="PANTHER" id="PTHR33540:SF2">
    <property type="entry name" value="TRNA THREONYLCARBAMOYLADENOSINE BIOSYNTHESIS PROTEIN TSAE"/>
    <property type="match status" value="1"/>
</dbReference>
<evidence type="ECO:0000256" key="7">
    <source>
        <dbReference type="ARBA" id="ARBA00022741"/>
    </source>
</evidence>
<dbReference type="AlphaFoldDB" id="A0A1F5WEP9"/>
<protein>
    <recommendedName>
        <fullName evidence="3">tRNA threonylcarbamoyladenosine biosynthesis protein TsaE</fullName>
    </recommendedName>
    <alternativeName>
        <fullName evidence="10">t(6)A37 threonylcarbamoyladenosine biosynthesis protein TsaE</fullName>
    </alternativeName>
</protein>
<keyword evidence="11" id="KW-0808">Transferase</keyword>
<organism evidence="11 12">
    <name type="scientific">Candidatus Giovannonibacteria bacterium RIFCSPHIGHO2_02_43_16</name>
    <dbReference type="NCBI Taxonomy" id="1798331"/>
    <lineage>
        <taxon>Bacteria</taxon>
        <taxon>Candidatus Giovannoniibacteriota</taxon>
    </lineage>
</organism>
<comment type="similarity">
    <text evidence="2">Belongs to the TsaE family.</text>
</comment>
<dbReference type="InterPro" id="IPR027417">
    <property type="entry name" value="P-loop_NTPase"/>
</dbReference>
<keyword evidence="6" id="KW-0479">Metal-binding</keyword>
<proteinExistence type="inferred from homology"/>
<keyword evidence="8" id="KW-0067">ATP-binding</keyword>
<keyword evidence="5" id="KW-0819">tRNA processing</keyword>
<dbReference type="NCBIfam" id="TIGR00150">
    <property type="entry name" value="T6A_YjeE"/>
    <property type="match status" value="1"/>
</dbReference>
<evidence type="ECO:0000313" key="12">
    <source>
        <dbReference type="Proteomes" id="UP000178276"/>
    </source>
</evidence>
<name>A0A1F5WEP9_9BACT</name>
<evidence type="ECO:0000256" key="9">
    <source>
        <dbReference type="ARBA" id="ARBA00022842"/>
    </source>
</evidence>
<evidence type="ECO:0000256" key="4">
    <source>
        <dbReference type="ARBA" id="ARBA00022490"/>
    </source>
</evidence>
<evidence type="ECO:0000256" key="3">
    <source>
        <dbReference type="ARBA" id="ARBA00019010"/>
    </source>
</evidence>
<dbReference type="Pfam" id="PF02367">
    <property type="entry name" value="TsaE"/>
    <property type="match status" value="1"/>
</dbReference>
<gene>
    <name evidence="11" type="ORF">A2W57_00995</name>
</gene>
<evidence type="ECO:0000256" key="8">
    <source>
        <dbReference type="ARBA" id="ARBA00022840"/>
    </source>
</evidence>
<dbReference type="InterPro" id="IPR003442">
    <property type="entry name" value="T6A_TsaE"/>
</dbReference>
<evidence type="ECO:0000313" key="11">
    <source>
        <dbReference type="EMBL" id="OGF74103.1"/>
    </source>
</evidence>
<dbReference type="GO" id="GO:0005737">
    <property type="term" value="C:cytoplasm"/>
    <property type="evidence" value="ECO:0007669"/>
    <property type="project" value="UniProtKB-SubCell"/>
</dbReference>
<comment type="subcellular location">
    <subcellularLocation>
        <location evidence="1">Cytoplasm</location>
    </subcellularLocation>
</comment>
<keyword evidence="9" id="KW-0460">Magnesium</keyword>
<sequence>MKQILKAITKSARETEKFAEAFAREVLRLKTKKAILIGLEGELGAGKTTFAKGFARGLGIKEEMKSPTFILMRVFRFRSPTSRTPRSRTSVFFHIDAYRDQIDFREFLRSNKNILLVEWSNKAKKFLPENYFRFVLRDPTPTLRRGRTSREIIFYA</sequence>
<dbReference type="SUPFAM" id="SSF52540">
    <property type="entry name" value="P-loop containing nucleoside triphosphate hydrolases"/>
    <property type="match status" value="1"/>
</dbReference>
<evidence type="ECO:0000256" key="1">
    <source>
        <dbReference type="ARBA" id="ARBA00004496"/>
    </source>
</evidence>
<accession>A0A1F5WEP9</accession>
<dbReference type="Gene3D" id="3.40.50.300">
    <property type="entry name" value="P-loop containing nucleotide triphosphate hydrolases"/>
    <property type="match status" value="1"/>
</dbReference>
<evidence type="ECO:0000256" key="5">
    <source>
        <dbReference type="ARBA" id="ARBA00022694"/>
    </source>
</evidence>
<dbReference type="EMBL" id="MFHJ01000017">
    <property type="protein sequence ID" value="OGF74103.1"/>
    <property type="molecule type" value="Genomic_DNA"/>
</dbReference>
<dbReference type="Proteomes" id="UP000178276">
    <property type="component" value="Unassembled WGS sequence"/>
</dbReference>
<keyword evidence="4" id="KW-0963">Cytoplasm</keyword>
<dbReference type="STRING" id="1798331.A2W57_00995"/>
<comment type="caution">
    <text evidence="11">The sequence shown here is derived from an EMBL/GenBank/DDBJ whole genome shotgun (WGS) entry which is preliminary data.</text>
</comment>
<dbReference type="GO" id="GO:0046872">
    <property type="term" value="F:metal ion binding"/>
    <property type="evidence" value="ECO:0007669"/>
    <property type="project" value="UniProtKB-KW"/>
</dbReference>
<dbReference type="GO" id="GO:0016740">
    <property type="term" value="F:transferase activity"/>
    <property type="evidence" value="ECO:0007669"/>
    <property type="project" value="UniProtKB-KW"/>
</dbReference>
<dbReference type="PANTHER" id="PTHR33540">
    <property type="entry name" value="TRNA THREONYLCARBAMOYLADENOSINE BIOSYNTHESIS PROTEIN TSAE"/>
    <property type="match status" value="1"/>
</dbReference>
<reference evidence="11 12" key="1">
    <citation type="journal article" date="2016" name="Nat. Commun.">
        <title>Thousands of microbial genomes shed light on interconnected biogeochemical processes in an aquifer system.</title>
        <authorList>
            <person name="Anantharaman K."/>
            <person name="Brown C.T."/>
            <person name="Hug L.A."/>
            <person name="Sharon I."/>
            <person name="Castelle C.J."/>
            <person name="Probst A.J."/>
            <person name="Thomas B.C."/>
            <person name="Singh A."/>
            <person name="Wilkins M.J."/>
            <person name="Karaoz U."/>
            <person name="Brodie E.L."/>
            <person name="Williams K.H."/>
            <person name="Hubbard S.S."/>
            <person name="Banfield J.F."/>
        </authorList>
    </citation>
    <scope>NUCLEOTIDE SEQUENCE [LARGE SCALE GENOMIC DNA]</scope>
</reference>
<evidence type="ECO:0000256" key="10">
    <source>
        <dbReference type="ARBA" id="ARBA00032441"/>
    </source>
</evidence>
<evidence type="ECO:0000256" key="6">
    <source>
        <dbReference type="ARBA" id="ARBA00022723"/>
    </source>
</evidence>
<keyword evidence="7" id="KW-0547">Nucleotide-binding</keyword>